<sequence length="469" mass="52250">METPYRCQCVHPFTCRALVLTGLLVDACLDEEILRQTAAQLIDAWPVLGGQLHRTDILPWALSTGSTVDFQSRQIDLDVEYWTQKGILPPDTITRPTVVHSLHVPQLDEMLIFDVPAEPENVFLMRATVLRDATLLCFGISHHLADGRASSDVIRAFCDLLSDRPIPTLVLPPDARGGRMSDRVVMPRDPLHPIPAIGYAEHLGNFTSGFWPIFLLLAAFMWDAVLCAIGLQEPLEEKFIYLPDSWVNAVRDQALDTLSALPDSPASDSPSDSPPTKNNILCAWYLKTLYDPLPPATTPIDLYGPLDYRPMLQPPPAGQYWLHNSIGLLRQPLTTRQIQHASMAALAARLRHTTLRYTTPHSIQAYLRLCEDHASQRLLPRVRGRGPMPMVLVTPWTGFDLAGLDFSGACRGGGRARVMFVNPLIRHRRQGRWPSAVVSKSLRGGYWMRAWNTRSGWRGVERGAGSGLG</sequence>
<dbReference type="Proteomes" id="UP000247810">
    <property type="component" value="Unassembled WGS sequence"/>
</dbReference>
<proteinExistence type="predicted"/>
<organism evidence="2 3">
    <name type="scientific">Aspergillus ellipticus CBS 707.79</name>
    <dbReference type="NCBI Taxonomy" id="1448320"/>
    <lineage>
        <taxon>Eukaryota</taxon>
        <taxon>Fungi</taxon>
        <taxon>Dikarya</taxon>
        <taxon>Ascomycota</taxon>
        <taxon>Pezizomycotina</taxon>
        <taxon>Eurotiomycetes</taxon>
        <taxon>Eurotiomycetidae</taxon>
        <taxon>Eurotiales</taxon>
        <taxon>Aspergillaceae</taxon>
        <taxon>Aspergillus</taxon>
        <taxon>Aspergillus subgen. Circumdati</taxon>
    </lineage>
</organism>
<dbReference type="InterPro" id="IPR023213">
    <property type="entry name" value="CAT-like_dom_sf"/>
</dbReference>
<dbReference type="EMBL" id="KZ826041">
    <property type="protein sequence ID" value="PYH89229.1"/>
    <property type="molecule type" value="Genomic_DNA"/>
</dbReference>
<name>A0A319CX28_9EURO</name>
<evidence type="ECO:0000256" key="1">
    <source>
        <dbReference type="SAM" id="SignalP"/>
    </source>
</evidence>
<dbReference type="STRING" id="1448320.A0A319CX28"/>
<keyword evidence="3" id="KW-1185">Reference proteome</keyword>
<dbReference type="OrthoDB" id="21502at2759"/>
<feature type="chain" id="PRO_5016411543" description="Transferase family protein" evidence="1">
    <location>
        <begin position="31"/>
        <end position="469"/>
    </location>
</feature>
<protein>
    <recommendedName>
        <fullName evidence="4">Transferase family protein</fullName>
    </recommendedName>
</protein>
<feature type="signal peptide" evidence="1">
    <location>
        <begin position="1"/>
        <end position="30"/>
    </location>
</feature>
<evidence type="ECO:0000313" key="3">
    <source>
        <dbReference type="Proteomes" id="UP000247810"/>
    </source>
</evidence>
<keyword evidence="1" id="KW-0732">Signal</keyword>
<gene>
    <name evidence="2" type="ORF">BO71DRAFT_465563</name>
</gene>
<evidence type="ECO:0000313" key="2">
    <source>
        <dbReference type="EMBL" id="PYH89229.1"/>
    </source>
</evidence>
<dbReference type="AlphaFoldDB" id="A0A319CX28"/>
<accession>A0A319CX28</accession>
<dbReference type="Gene3D" id="3.30.559.10">
    <property type="entry name" value="Chloramphenicol acetyltransferase-like domain"/>
    <property type="match status" value="2"/>
</dbReference>
<evidence type="ECO:0008006" key="4">
    <source>
        <dbReference type="Google" id="ProtNLM"/>
    </source>
</evidence>
<reference evidence="2 3" key="1">
    <citation type="submission" date="2018-02" db="EMBL/GenBank/DDBJ databases">
        <title>The genomes of Aspergillus section Nigri reveals drivers in fungal speciation.</title>
        <authorList>
            <consortium name="DOE Joint Genome Institute"/>
            <person name="Vesth T.C."/>
            <person name="Nybo J."/>
            <person name="Theobald S."/>
            <person name="Brandl J."/>
            <person name="Frisvad J.C."/>
            <person name="Nielsen K.F."/>
            <person name="Lyhne E.K."/>
            <person name="Kogle M.E."/>
            <person name="Kuo A."/>
            <person name="Riley R."/>
            <person name="Clum A."/>
            <person name="Nolan M."/>
            <person name="Lipzen A."/>
            <person name="Salamov A."/>
            <person name="Henrissat B."/>
            <person name="Wiebenga A."/>
            <person name="De vries R.P."/>
            <person name="Grigoriev I.V."/>
            <person name="Mortensen U.H."/>
            <person name="Andersen M.R."/>
            <person name="Baker S.E."/>
        </authorList>
    </citation>
    <scope>NUCLEOTIDE SEQUENCE [LARGE SCALE GENOMIC DNA]</scope>
    <source>
        <strain evidence="2 3">CBS 707.79</strain>
    </source>
</reference>
<dbReference type="VEuPathDB" id="FungiDB:BO71DRAFT_465563"/>